<dbReference type="AlphaFoldDB" id="A0A0V1DHP9"/>
<sequence>LFTVDSIVIEMRLRRLVVLGESPAWAKVATVLEVNKSQLSRALQLKCVHFRPFRKSHHHLPHNTSCRSTLAVVLGVSFSTIPEAKHCCTILHREKWTTTFADVNHVLMSYCPAAESAGNFKMRLKN</sequence>
<organism evidence="1 2">
    <name type="scientific">Trichinella britovi</name>
    <name type="common">Parasitic roundworm</name>
    <dbReference type="NCBI Taxonomy" id="45882"/>
    <lineage>
        <taxon>Eukaryota</taxon>
        <taxon>Metazoa</taxon>
        <taxon>Ecdysozoa</taxon>
        <taxon>Nematoda</taxon>
        <taxon>Enoplea</taxon>
        <taxon>Dorylaimia</taxon>
        <taxon>Trichinellida</taxon>
        <taxon>Trichinellidae</taxon>
        <taxon>Trichinella</taxon>
    </lineage>
</organism>
<proteinExistence type="predicted"/>
<gene>
    <name evidence="1" type="ORF">T03_6341</name>
</gene>
<evidence type="ECO:0000313" key="2">
    <source>
        <dbReference type="Proteomes" id="UP000054653"/>
    </source>
</evidence>
<evidence type="ECO:0000313" key="1">
    <source>
        <dbReference type="EMBL" id="KRY61116.1"/>
    </source>
</evidence>
<protein>
    <submittedName>
        <fullName evidence="1">Uncharacterized protein</fullName>
    </submittedName>
</protein>
<feature type="non-terminal residue" evidence="1">
    <location>
        <position position="1"/>
    </location>
</feature>
<feature type="non-terminal residue" evidence="1">
    <location>
        <position position="126"/>
    </location>
</feature>
<reference evidence="1 2" key="1">
    <citation type="submission" date="2015-01" db="EMBL/GenBank/DDBJ databases">
        <title>Evolution of Trichinella species and genotypes.</title>
        <authorList>
            <person name="Korhonen P.K."/>
            <person name="Edoardo P."/>
            <person name="Giuseppe L.R."/>
            <person name="Gasser R.B."/>
        </authorList>
    </citation>
    <scope>NUCLEOTIDE SEQUENCE [LARGE SCALE GENOMIC DNA]</scope>
    <source>
        <strain evidence="1">ISS120</strain>
    </source>
</reference>
<dbReference type="Proteomes" id="UP000054653">
    <property type="component" value="Unassembled WGS sequence"/>
</dbReference>
<comment type="caution">
    <text evidence="1">The sequence shown here is derived from an EMBL/GenBank/DDBJ whole genome shotgun (WGS) entry which is preliminary data.</text>
</comment>
<keyword evidence="2" id="KW-1185">Reference proteome</keyword>
<dbReference type="EMBL" id="JYDI01000002">
    <property type="protein sequence ID" value="KRY61116.1"/>
    <property type="molecule type" value="Genomic_DNA"/>
</dbReference>
<name>A0A0V1DHP9_TRIBR</name>
<accession>A0A0V1DHP9</accession>